<proteinExistence type="predicted"/>
<dbReference type="AlphaFoldDB" id="A0A126T2Y8"/>
<dbReference type="KEGG" id="mdn:JT25_008100"/>
<dbReference type="Gene3D" id="3.40.50.2000">
    <property type="entry name" value="Glycogen Phosphorylase B"/>
    <property type="match status" value="2"/>
</dbReference>
<dbReference type="SUPFAM" id="SSF53756">
    <property type="entry name" value="UDP-Glycosyltransferase/glycogen phosphorylase"/>
    <property type="match status" value="1"/>
</dbReference>
<sequence>MNKIIIATIMRPHGETGVQTHFNSFIHYLSIQNVDHQLITPFSYYKFIVYPVFALRKVFGKLSGPLSVWWYRYWHAYFLKLALRQQLKIDSNCVIYAQCPLSAAAALNARVSEKQLVVMVAHFNVSQADEWVGKGLISDSDWLYRSMRCFEENILPRLNGLVFVSKFMQQELITRIPEIANIASTIVPNFLTDPGLPEPTEPIADLINIGTLEARKNQQYLLEIIAALREQGSPLTLTIVGDGPDRIMLENNARLLKIDDLVSFSGFVDNAAEQISFHKAYIHVAKLESFGITLIEAMARGRPVLAVPAGGVAEVLGDGTAGLSLPLTSAHVAARIVADSIYSQEWMNAAGKAARARFLNEYASNVVAKRLENFLQDASRLH</sequence>
<dbReference type="EMBL" id="CP014476">
    <property type="protein sequence ID" value="AMK76453.1"/>
    <property type="molecule type" value="Genomic_DNA"/>
</dbReference>
<dbReference type="CDD" id="cd03801">
    <property type="entry name" value="GT4_PimA-like"/>
    <property type="match status" value="1"/>
</dbReference>
<gene>
    <name evidence="2" type="ORF">JT25_008100</name>
</gene>
<dbReference type="GO" id="GO:0016757">
    <property type="term" value="F:glycosyltransferase activity"/>
    <property type="evidence" value="ECO:0007669"/>
    <property type="project" value="InterPro"/>
</dbReference>
<protein>
    <recommendedName>
        <fullName evidence="1">Glycosyl transferase family 1 domain-containing protein</fullName>
    </recommendedName>
</protein>
<dbReference type="Pfam" id="PF00534">
    <property type="entry name" value="Glycos_transf_1"/>
    <property type="match status" value="1"/>
</dbReference>
<reference evidence="2 3" key="1">
    <citation type="journal article" date="2015" name="Environ. Microbiol.">
        <title>Methane oxidation coupled to nitrate reduction under hypoxia by the Gammaproteobacterium Methylomonas denitrificans, sp. nov. type strain FJG1.</title>
        <authorList>
            <person name="Kits K.D."/>
            <person name="Klotz M.G."/>
            <person name="Stein L.Y."/>
        </authorList>
    </citation>
    <scope>NUCLEOTIDE SEQUENCE [LARGE SCALE GENOMIC DNA]</scope>
    <source>
        <strain evidence="2 3">FJG1</strain>
    </source>
</reference>
<feature type="domain" description="Glycosyl transferase family 1" evidence="1">
    <location>
        <begin position="206"/>
        <end position="356"/>
    </location>
</feature>
<name>A0A126T2Y8_9GAMM</name>
<accession>A0A126T2Y8</accession>
<dbReference type="STRING" id="1538553.JT25_008100"/>
<dbReference type="InterPro" id="IPR001296">
    <property type="entry name" value="Glyco_trans_1"/>
</dbReference>
<dbReference type="OrthoDB" id="9801609at2"/>
<dbReference type="RefSeq" id="WP_036278527.1">
    <property type="nucleotide sequence ID" value="NZ_CP014476.1"/>
</dbReference>
<organism evidence="2 3">
    <name type="scientific">Methylomonas denitrificans</name>
    <dbReference type="NCBI Taxonomy" id="1538553"/>
    <lineage>
        <taxon>Bacteria</taxon>
        <taxon>Pseudomonadati</taxon>
        <taxon>Pseudomonadota</taxon>
        <taxon>Gammaproteobacteria</taxon>
        <taxon>Methylococcales</taxon>
        <taxon>Methylococcaceae</taxon>
        <taxon>Methylomonas</taxon>
    </lineage>
</organism>
<evidence type="ECO:0000313" key="2">
    <source>
        <dbReference type="EMBL" id="AMK76453.1"/>
    </source>
</evidence>
<dbReference type="PANTHER" id="PTHR45947:SF3">
    <property type="entry name" value="SULFOQUINOVOSYL TRANSFERASE SQD2"/>
    <property type="match status" value="1"/>
</dbReference>
<evidence type="ECO:0000313" key="3">
    <source>
        <dbReference type="Proteomes" id="UP000030512"/>
    </source>
</evidence>
<dbReference type="PANTHER" id="PTHR45947">
    <property type="entry name" value="SULFOQUINOVOSYL TRANSFERASE SQD2"/>
    <property type="match status" value="1"/>
</dbReference>
<keyword evidence="3" id="KW-1185">Reference proteome</keyword>
<evidence type="ECO:0000259" key="1">
    <source>
        <dbReference type="Pfam" id="PF00534"/>
    </source>
</evidence>
<dbReference type="InterPro" id="IPR050194">
    <property type="entry name" value="Glycosyltransferase_grp1"/>
</dbReference>
<dbReference type="Proteomes" id="UP000030512">
    <property type="component" value="Chromosome"/>
</dbReference>